<proteinExistence type="predicted"/>
<evidence type="ECO:0000313" key="1">
    <source>
        <dbReference type="EMBL" id="GGP19900.1"/>
    </source>
</evidence>
<reference evidence="1" key="2">
    <citation type="submission" date="2020-09" db="EMBL/GenBank/DDBJ databases">
        <authorList>
            <person name="Sun Q."/>
            <person name="Ohkuma M."/>
        </authorList>
    </citation>
    <scope>NUCLEOTIDE SEQUENCE</scope>
    <source>
        <strain evidence="1">JCM 10088</strain>
    </source>
</reference>
<dbReference type="Proteomes" id="UP000610960">
    <property type="component" value="Unassembled WGS sequence"/>
</dbReference>
<dbReference type="AlphaFoldDB" id="A0A830GV86"/>
<protein>
    <submittedName>
        <fullName evidence="1">Uncharacterized protein</fullName>
    </submittedName>
</protein>
<dbReference type="EMBL" id="BMNL01000001">
    <property type="protein sequence ID" value="GGP19900.1"/>
    <property type="molecule type" value="Genomic_DNA"/>
</dbReference>
<keyword evidence="2" id="KW-1185">Reference proteome</keyword>
<dbReference type="RefSeq" id="WP_075060434.1">
    <property type="nucleotide sequence ID" value="NZ_BMNL01000001.1"/>
</dbReference>
<comment type="caution">
    <text evidence="1">The sequence shown here is derived from an EMBL/GenBank/DDBJ whole genome shotgun (WGS) entry which is preliminary data.</text>
</comment>
<accession>A0A830GV86</accession>
<organism evidence="1 2">
    <name type="scientific">Thermocladium modestius</name>
    <dbReference type="NCBI Taxonomy" id="62609"/>
    <lineage>
        <taxon>Archaea</taxon>
        <taxon>Thermoproteota</taxon>
        <taxon>Thermoprotei</taxon>
        <taxon>Thermoproteales</taxon>
        <taxon>Thermoproteaceae</taxon>
        <taxon>Thermocladium</taxon>
    </lineage>
</organism>
<gene>
    <name evidence="1" type="ORF">GCM10007981_05450</name>
</gene>
<reference evidence="1" key="1">
    <citation type="journal article" date="2014" name="Int. J. Syst. Evol. Microbiol.">
        <title>Complete genome sequence of Corynebacterium casei LMG S-19264T (=DSM 44701T), isolated from a smear-ripened cheese.</title>
        <authorList>
            <consortium name="US DOE Joint Genome Institute (JGI-PGF)"/>
            <person name="Walter F."/>
            <person name="Albersmeier A."/>
            <person name="Kalinowski J."/>
            <person name="Ruckert C."/>
        </authorList>
    </citation>
    <scope>NUCLEOTIDE SEQUENCE</scope>
    <source>
        <strain evidence="1">JCM 10088</strain>
    </source>
</reference>
<evidence type="ECO:0000313" key="2">
    <source>
        <dbReference type="Proteomes" id="UP000610960"/>
    </source>
</evidence>
<name>A0A830GV86_9CREN</name>
<sequence>METVRGVAILQVDKDLGVTELILSHVGLNPVTLTSDYYEYLDIVENEFSAYLRDDDLTKIDKALEATVPSSKPSILLARLYVRDYMVRKILLVSLRRGLISKMTRRLASNGWKTLMLFEAYRIPSKMRHLR</sequence>